<dbReference type="EMBL" id="BMAO01019228">
    <property type="protein sequence ID" value="GFR29213.1"/>
    <property type="molecule type" value="Genomic_DNA"/>
</dbReference>
<name>A0A8X6JKN9_TRICU</name>
<sequence>MRVCTFPADVISRTEKDVSQPEHEFAQEAGLGVLEDLDPLQRVQVDVNSYLGLQSVRQAADGPLLVRTFLGHPQVVEPPDHLVFDVVGHTTHAHVRLRGIQTCCKKIISD</sequence>
<organism evidence="1 2">
    <name type="scientific">Trichonephila clavata</name>
    <name type="common">Joro spider</name>
    <name type="synonym">Nephila clavata</name>
    <dbReference type="NCBI Taxonomy" id="2740835"/>
    <lineage>
        <taxon>Eukaryota</taxon>
        <taxon>Metazoa</taxon>
        <taxon>Ecdysozoa</taxon>
        <taxon>Arthropoda</taxon>
        <taxon>Chelicerata</taxon>
        <taxon>Arachnida</taxon>
        <taxon>Araneae</taxon>
        <taxon>Araneomorphae</taxon>
        <taxon>Entelegynae</taxon>
        <taxon>Araneoidea</taxon>
        <taxon>Nephilidae</taxon>
        <taxon>Trichonephila</taxon>
    </lineage>
</organism>
<keyword evidence="2" id="KW-1185">Reference proteome</keyword>
<dbReference type="AlphaFoldDB" id="A0A8X6JKN9"/>
<gene>
    <name evidence="1" type="ORF">TNCT_208171</name>
</gene>
<dbReference type="Proteomes" id="UP000887116">
    <property type="component" value="Unassembled WGS sequence"/>
</dbReference>
<reference evidence="1" key="1">
    <citation type="submission" date="2020-07" db="EMBL/GenBank/DDBJ databases">
        <title>Multicomponent nature underlies the extraordinary mechanical properties of spider dragline silk.</title>
        <authorList>
            <person name="Kono N."/>
            <person name="Nakamura H."/>
            <person name="Mori M."/>
            <person name="Yoshida Y."/>
            <person name="Ohtoshi R."/>
            <person name="Malay A.D."/>
            <person name="Moran D.A.P."/>
            <person name="Tomita M."/>
            <person name="Numata K."/>
            <person name="Arakawa K."/>
        </authorList>
    </citation>
    <scope>NUCLEOTIDE SEQUENCE</scope>
</reference>
<evidence type="ECO:0000313" key="1">
    <source>
        <dbReference type="EMBL" id="GFR29213.1"/>
    </source>
</evidence>
<evidence type="ECO:0000313" key="2">
    <source>
        <dbReference type="Proteomes" id="UP000887116"/>
    </source>
</evidence>
<protein>
    <submittedName>
        <fullName evidence="1">Uncharacterized protein</fullName>
    </submittedName>
</protein>
<comment type="caution">
    <text evidence="1">The sequence shown here is derived from an EMBL/GenBank/DDBJ whole genome shotgun (WGS) entry which is preliminary data.</text>
</comment>
<accession>A0A8X6JKN9</accession>
<proteinExistence type="predicted"/>
<dbReference type="OrthoDB" id="10490853at2759"/>